<dbReference type="EMBL" id="FMYL01000003">
    <property type="protein sequence ID" value="SDB87609.1"/>
    <property type="molecule type" value="Genomic_DNA"/>
</dbReference>
<evidence type="ECO:0000256" key="1">
    <source>
        <dbReference type="SAM" id="SignalP"/>
    </source>
</evidence>
<protein>
    <submittedName>
        <fullName evidence="2">Uncharacterized protein</fullName>
    </submittedName>
</protein>
<feature type="signal peptide" evidence="1">
    <location>
        <begin position="1"/>
        <end position="19"/>
    </location>
</feature>
<keyword evidence="3" id="KW-1185">Reference proteome</keyword>
<organism evidence="2 3">
    <name type="scientific">Acinetobacter boissieri</name>
    <dbReference type="NCBI Taxonomy" id="1219383"/>
    <lineage>
        <taxon>Bacteria</taxon>
        <taxon>Pseudomonadati</taxon>
        <taxon>Pseudomonadota</taxon>
        <taxon>Gammaproteobacteria</taxon>
        <taxon>Moraxellales</taxon>
        <taxon>Moraxellaceae</taxon>
        <taxon>Acinetobacter</taxon>
    </lineage>
</organism>
<evidence type="ECO:0000313" key="2">
    <source>
        <dbReference type="EMBL" id="SDB87609.1"/>
    </source>
</evidence>
<sequence>MKQLLILSVLLLGSMSVLADEPSATTKSKVTQPDGDITIVQRPVISGLWGMAMPNSQCVEYYNFKDNNKVVVNSNQEWSTGLYEYQPSVDNGPVSGLALQITSNNSQPDCSGKTTPVNNEVLQYYVHWQDANNIQFCGSADSRSCVVGLRRILP</sequence>
<accession>A0A1G6H024</accession>
<reference evidence="3" key="1">
    <citation type="submission" date="2016-09" db="EMBL/GenBank/DDBJ databases">
        <authorList>
            <person name="Varghese N."/>
            <person name="Submissions S."/>
        </authorList>
    </citation>
    <scope>NUCLEOTIDE SEQUENCE [LARGE SCALE GENOMIC DNA]</scope>
    <source>
        <strain evidence="3">ANC 4422</strain>
    </source>
</reference>
<dbReference type="Proteomes" id="UP000242501">
    <property type="component" value="Unassembled WGS sequence"/>
</dbReference>
<feature type="chain" id="PRO_5017386569" evidence="1">
    <location>
        <begin position="20"/>
        <end position="154"/>
    </location>
</feature>
<proteinExistence type="predicted"/>
<dbReference type="AlphaFoldDB" id="A0A1G6H024"/>
<dbReference type="RefSeq" id="WP_244518166.1">
    <property type="nucleotide sequence ID" value="NZ_FMYL01000003.1"/>
</dbReference>
<name>A0A1G6H024_9GAMM</name>
<gene>
    <name evidence="2" type="ORF">SAMN05421733_103101</name>
</gene>
<keyword evidence="1" id="KW-0732">Signal</keyword>
<evidence type="ECO:0000313" key="3">
    <source>
        <dbReference type="Proteomes" id="UP000242501"/>
    </source>
</evidence>